<dbReference type="Pfam" id="PF09358">
    <property type="entry name" value="E1_UFD"/>
    <property type="match status" value="1"/>
</dbReference>
<comment type="pathway">
    <text evidence="2">Protein modification; protein ubiquitination.</text>
</comment>
<dbReference type="InterPro" id="IPR018965">
    <property type="entry name" value="Ub-activating_enz_E1_C"/>
</dbReference>
<dbReference type="NCBIfam" id="TIGR01408">
    <property type="entry name" value="Ube1"/>
    <property type="match status" value="1"/>
</dbReference>
<keyword evidence="8" id="KW-0067">ATP-binding</keyword>
<evidence type="ECO:0000256" key="3">
    <source>
        <dbReference type="ARBA" id="ARBA00005673"/>
    </source>
</evidence>
<evidence type="ECO:0000256" key="2">
    <source>
        <dbReference type="ARBA" id="ARBA00004906"/>
    </source>
</evidence>
<gene>
    <name evidence="10" type="ORF">Terrestrivirus2_165</name>
</gene>
<keyword evidence="5" id="KW-0436">Ligase</keyword>
<dbReference type="UniPathway" id="UPA00143"/>
<reference evidence="10" key="1">
    <citation type="submission" date="2018-10" db="EMBL/GenBank/DDBJ databases">
        <title>Hidden diversity of soil giant viruses.</title>
        <authorList>
            <person name="Schulz F."/>
            <person name="Alteio L."/>
            <person name="Goudeau D."/>
            <person name="Ryan E.M."/>
            <person name="Malmstrom R.R."/>
            <person name="Blanchard J."/>
            <person name="Woyke T."/>
        </authorList>
    </citation>
    <scope>NUCLEOTIDE SEQUENCE</scope>
    <source>
        <strain evidence="10">TEV1</strain>
    </source>
</reference>
<dbReference type="InterPro" id="IPR042449">
    <property type="entry name" value="Ub-E1_IAD_1"/>
</dbReference>
<dbReference type="SMART" id="SM00985">
    <property type="entry name" value="UBA_e1_C"/>
    <property type="match status" value="1"/>
</dbReference>
<dbReference type="InterPro" id="IPR038252">
    <property type="entry name" value="UBA_E1_C_sf"/>
</dbReference>
<dbReference type="FunFam" id="3.50.50.80:FF:000001">
    <property type="entry name" value="ubiquitin-like modifier-activating enzyme 1"/>
    <property type="match status" value="1"/>
</dbReference>
<dbReference type="InterPro" id="IPR018074">
    <property type="entry name" value="UBQ-activ_enz_E1_CS"/>
</dbReference>
<evidence type="ECO:0000256" key="1">
    <source>
        <dbReference type="ARBA" id="ARBA00000488"/>
    </source>
</evidence>
<dbReference type="PROSITE" id="PS00865">
    <property type="entry name" value="UBIQUITIN_ACTIVAT_2"/>
    <property type="match status" value="1"/>
</dbReference>
<keyword evidence="7" id="KW-0833">Ubl conjugation pathway</keyword>
<dbReference type="EC" id="6.2.1.45" evidence="4"/>
<dbReference type="PANTHER" id="PTHR10953">
    <property type="entry name" value="UBIQUITIN-ACTIVATING ENZYME E1"/>
    <property type="match status" value="1"/>
</dbReference>
<evidence type="ECO:0000256" key="5">
    <source>
        <dbReference type="ARBA" id="ARBA00022598"/>
    </source>
</evidence>
<dbReference type="GO" id="GO:0004839">
    <property type="term" value="F:ubiquitin activating enzyme activity"/>
    <property type="evidence" value="ECO:0007669"/>
    <property type="project" value="UniProtKB-EC"/>
</dbReference>
<evidence type="ECO:0000313" key="10">
    <source>
        <dbReference type="EMBL" id="AYV75657.1"/>
    </source>
</evidence>
<protein>
    <recommendedName>
        <fullName evidence="4">E1 ubiquitin-activating enzyme</fullName>
        <ecNumber evidence="4">6.2.1.45</ecNumber>
    </recommendedName>
</protein>
<comment type="similarity">
    <text evidence="3">Belongs to the ubiquitin-activating E1 family.</text>
</comment>
<dbReference type="EMBL" id="MK071980">
    <property type="protein sequence ID" value="AYV75657.1"/>
    <property type="molecule type" value="Genomic_DNA"/>
</dbReference>
<dbReference type="Gene3D" id="3.40.50.12550">
    <property type="entry name" value="Ubiquitin-activating enzyme E1, inactive adenylation domain, subdomain 2"/>
    <property type="match status" value="1"/>
</dbReference>
<evidence type="ECO:0000256" key="8">
    <source>
        <dbReference type="ARBA" id="ARBA00022840"/>
    </source>
</evidence>
<proteinExistence type="inferred from homology"/>
<dbReference type="Gene3D" id="3.10.290.60">
    <property type="entry name" value="Ubiquitin-activating enzyme E1, UFD domain"/>
    <property type="match status" value="1"/>
</dbReference>
<dbReference type="Gene3D" id="1.10.10.2660">
    <property type="entry name" value="Ubiquitin-activating enzyme E1, SCCH domain"/>
    <property type="match status" value="1"/>
</dbReference>
<evidence type="ECO:0000256" key="6">
    <source>
        <dbReference type="ARBA" id="ARBA00022741"/>
    </source>
</evidence>
<dbReference type="Gene3D" id="3.40.50.720">
    <property type="entry name" value="NAD(P)-binding Rossmann-like Domain"/>
    <property type="match status" value="1"/>
</dbReference>
<dbReference type="InterPro" id="IPR035985">
    <property type="entry name" value="Ubiquitin-activating_enz"/>
</dbReference>
<dbReference type="PRINTS" id="PR01849">
    <property type="entry name" value="UBIQUITINACT"/>
</dbReference>
<dbReference type="InterPro" id="IPR000011">
    <property type="entry name" value="UBQ/SUMO-activ_enz_E1-like"/>
</dbReference>
<dbReference type="FunFam" id="3.50.50.80:FF:000002">
    <property type="entry name" value="SUMO-activating enzyme subunit 2"/>
    <property type="match status" value="1"/>
</dbReference>
<dbReference type="InterPro" id="IPR045886">
    <property type="entry name" value="ThiF/MoeB/HesA"/>
</dbReference>
<dbReference type="Pfam" id="PF00899">
    <property type="entry name" value="ThiF"/>
    <property type="match status" value="2"/>
</dbReference>
<dbReference type="InterPro" id="IPR042302">
    <property type="entry name" value="E1_FCCH_sf"/>
</dbReference>
<sequence length="985" mass="112053">MSQSQQGPEIDEGLYSRQLYVLGKDAMQSMRKSNVLIYGLNGCGLEIAKCVILAGVNSVVLHDTKLATYSDLSTQYYLSESDVNKNNRTIVVDKLKELNPYVKVSADTENTIVDLIESSNYHVVVCTDSTYQEQNLLNKLCHEKGIKFISCNLLGGFANIFCDFGDNFTVKDVDGEEPKTGIIVEMSVTDKIVFKTAEPHNLASDDIISVDGLTPVKVKKIVNRFEFCVPNDNELFVVDQTYNNFTQIKTNKVLNFLPFESAVSKSEIIPTDISDFTRPHSLHVIFQAINLFQVKYNRLPSSWDENDANEVYEFCTQFDKDINKTIVHKLCYTLQGQLCPVHAFIGSICAQEVLKACSGKFHPIYQWLYYDVLDCLPNVKPNYDITIHDRYDGQRIIFGDEFQNKLANAKIFLVGSGAIGCEHLKNFAMMGIGNIVVTDMDTIEKSNLNRQFLFRPKDIGNSKSVTAAQAIMDMNPNIKVISHQNRVGSETLNIYNEEFFNGLTCVANALDNVQARLFVDSLCVTHKKPLFESGTLGTKGNIQTIIPNLTESYGSTSDPPEKDIPVCTLKNFPYLIEHTIQWARDMFEGYFSQVPSNTVKFLKDKEALRKMTPTEIICISNDIKQVHSNWPKSYEDCLRYGFRVWHEQFRNQIQQLRHKFPQDSRTAEGADFWSGTKKFPTDLHFDVNNEADILFVRTFANLWANVFSVQISNPNNIAEYLKTLEVPLFRPMDDAEISVTEDEEKKRKEKEAAKYDETQTVDELPEISEEMLNKLNPLSFEKDDDTNFHIDFVTATANLRAKNYEITQADRHKVKGIAGKIIPAIATTTSLVSGLVSVEMYKLLLGINEIEKYRNAFINLALPFFGLSEPVLAKKSKLKNFLFTFWDSFKFNDVTVGEIVEFINEKYDAEVNTITSGSMILYATYLQPRKQKERYNKLVKEIYKEIGGNDPISPLILTVVVDDDEETENNNKQNINEVPQCKVYF</sequence>
<dbReference type="Gene3D" id="2.40.30.180">
    <property type="entry name" value="Ubiquitin-activating enzyme E1, FCCH domain"/>
    <property type="match status" value="1"/>
</dbReference>
<dbReference type="InterPro" id="IPR042063">
    <property type="entry name" value="Ubi_acti_E1_SCCH"/>
</dbReference>
<feature type="domain" description="Ubiquitin-activating enzyme E1 C-terminal" evidence="9">
    <location>
        <begin position="853"/>
        <end position="967"/>
    </location>
</feature>
<dbReference type="SUPFAM" id="SSF69572">
    <property type="entry name" value="Activating enzymes of the ubiquitin-like proteins"/>
    <property type="match status" value="2"/>
</dbReference>
<dbReference type="GO" id="GO:0016925">
    <property type="term" value="P:protein sumoylation"/>
    <property type="evidence" value="ECO:0007669"/>
    <property type="project" value="TreeGrafter"/>
</dbReference>
<dbReference type="InterPro" id="IPR033127">
    <property type="entry name" value="UBQ-activ_enz_E1_Cys_AS"/>
</dbReference>
<organism evidence="10">
    <name type="scientific">Terrestrivirus sp</name>
    <dbReference type="NCBI Taxonomy" id="2487775"/>
    <lineage>
        <taxon>Viruses</taxon>
        <taxon>Varidnaviria</taxon>
        <taxon>Bamfordvirae</taxon>
        <taxon>Nucleocytoviricota</taxon>
        <taxon>Megaviricetes</taxon>
        <taxon>Imitervirales</taxon>
        <taxon>Mimiviridae</taxon>
        <taxon>Klosneuvirinae</taxon>
    </lineage>
</organism>
<evidence type="ECO:0000256" key="4">
    <source>
        <dbReference type="ARBA" id="ARBA00012990"/>
    </source>
</evidence>
<dbReference type="PANTHER" id="PTHR10953:SF4">
    <property type="entry name" value="UBIQUITIN-ACTIVATING ENZYME E1 C-TERMINAL DOMAIN-CONTAINING PROTEIN"/>
    <property type="match status" value="1"/>
</dbReference>
<dbReference type="InterPro" id="IPR018075">
    <property type="entry name" value="UBQ-activ_enz_E1"/>
</dbReference>
<comment type="catalytic activity">
    <reaction evidence="1">
        <text>ATP + ubiquitin + [E1 ubiquitin-activating enzyme]-L-cysteine = AMP + diphosphate + S-ubiquitinyl-[E1 ubiquitin-activating enzyme]-L-cysteine.</text>
        <dbReference type="EC" id="6.2.1.45"/>
    </reaction>
</comment>
<dbReference type="GO" id="GO:0019948">
    <property type="term" value="F:SUMO activating enzyme activity"/>
    <property type="evidence" value="ECO:0007669"/>
    <property type="project" value="TreeGrafter"/>
</dbReference>
<keyword evidence="6" id="KW-0547">Nucleotide-binding</keyword>
<dbReference type="InterPro" id="IPR000594">
    <property type="entry name" value="ThiF_NAD_FAD-bd"/>
</dbReference>
<dbReference type="InterPro" id="IPR019572">
    <property type="entry name" value="UBA_E1_SCCH"/>
</dbReference>
<name>A0A3G4ZLE7_9VIRU</name>
<accession>A0A3G4ZLE7</accession>
<evidence type="ECO:0000256" key="7">
    <source>
        <dbReference type="ARBA" id="ARBA00022786"/>
    </source>
</evidence>
<dbReference type="Pfam" id="PF10585">
    <property type="entry name" value="UBA_E1_SCCH"/>
    <property type="match status" value="1"/>
</dbReference>
<evidence type="ECO:0000259" key="9">
    <source>
        <dbReference type="SMART" id="SM00985"/>
    </source>
</evidence>
<dbReference type="GO" id="GO:0005524">
    <property type="term" value="F:ATP binding"/>
    <property type="evidence" value="ECO:0007669"/>
    <property type="project" value="UniProtKB-KW"/>
</dbReference>
<dbReference type="Gene3D" id="3.50.50.80">
    <property type="entry name" value="Ubiquitin-activating enzyme E1, inactive adenylation domain, subdomain 1"/>
    <property type="match status" value="1"/>
</dbReference>
<dbReference type="PROSITE" id="PS00536">
    <property type="entry name" value="UBIQUITIN_ACTIVAT_1"/>
    <property type="match status" value="1"/>
</dbReference>